<comment type="subunit">
    <text evidence="4">Homodimer.</text>
</comment>
<evidence type="ECO:0000256" key="2">
    <source>
        <dbReference type="ARBA" id="ARBA00022694"/>
    </source>
</evidence>
<dbReference type="PATRIC" id="fig|1341157.4.peg.2306"/>
<dbReference type="PANTHER" id="PTHR11142">
    <property type="entry name" value="PSEUDOURIDYLATE SYNTHASE"/>
    <property type="match status" value="1"/>
</dbReference>
<sequence length="253" mass="28319">MRNLKVTIAYRGTAYHGFQRQNNAVTVQEVLERALSKVLNEPVTVTGCSRTDTGVHANMFCLNVKTSSSIGCLGFCRGVNGELPDDISVLSCEDAPEDFHARFDCKGKEYIYKIHCSESKNPFAADLMLHYRRKFDIEAARRAAQYFVGTHDFSSFCADCTNVSTTVRTIYSFRIEKSGDSVIMLVKGNGFLYNMIRIIAGTLLDVSEKRIAPDDIPAILAAKDRLKAGRTAMAHGLYLNRVFYSEEELQKEN</sequence>
<dbReference type="PANTHER" id="PTHR11142:SF0">
    <property type="entry name" value="TRNA PSEUDOURIDINE SYNTHASE-LIKE 1"/>
    <property type="match status" value="1"/>
</dbReference>
<dbReference type="NCBIfam" id="TIGR00071">
    <property type="entry name" value="hisT_truA"/>
    <property type="match status" value="1"/>
</dbReference>
<feature type="domain" description="Pseudouridine synthase I TruA alpha/beta" evidence="8">
    <location>
        <begin position="143"/>
        <end position="244"/>
    </location>
</feature>
<dbReference type="SUPFAM" id="SSF55120">
    <property type="entry name" value="Pseudouridine synthase"/>
    <property type="match status" value="1"/>
</dbReference>
<feature type="binding site" evidence="4 6">
    <location>
        <position position="110"/>
    </location>
    <ligand>
        <name>substrate</name>
    </ligand>
</feature>
<dbReference type="AlphaFoldDB" id="W7UFW7"/>
<dbReference type="InterPro" id="IPR001406">
    <property type="entry name" value="PsdUridine_synth_TruA"/>
</dbReference>
<dbReference type="InterPro" id="IPR020095">
    <property type="entry name" value="PsdUridine_synth_TruA_C"/>
</dbReference>
<dbReference type="FunFam" id="3.30.70.580:FF:000001">
    <property type="entry name" value="tRNA pseudouridine synthase A"/>
    <property type="match status" value="1"/>
</dbReference>
<dbReference type="GO" id="GO:0160147">
    <property type="term" value="F:tRNA pseudouridine(38-40) synthase activity"/>
    <property type="evidence" value="ECO:0007669"/>
    <property type="project" value="UniProtKB-EC"/>
</dbReference>
<dbReference type="InterPro" id="IPR020094">
    <property type="entry name" value="TruA/RsuA/RluB/E/F_N"/>
</dbReference>
<evidence type="ECO:0000256" key="1">
    <source>
        <dbReference type="ARBA" id="ARBA00009375"/>
    </source>
</evidence>
<gene>
    <name evidence="4" type="primary">truA</name>
    <name evidence="9" type="ORF">RF007C_14560</name>
</gene>
<feature type="domain" description="Pseudouridine synthase I TruA alpha/beta" evidence="8">
    <location>
        <begin position="9"/>
        <end position="104"/>
    </location>
</feature>
<evidence type="ECO:0000256" key="4">
    <source>
        <dbReference type="HAMAP-Rule" id="MF_00171"/>
    </source>
</evidence>
<proteinExistence type="inferred from homology"/>
<protein>
    <recommendedName>
        <fullName evidence="4">tRNA pseudouridine synthase A</fullName>
        <ecNumber evidence="4">5.4.99.12</ecNumber>
    </recommendedName>
    <alternativeName>
        <fullName evidence="4">tRNA pseudouridine(38-40) synthase</fullName>
    </alternativeName>
    <alternativeName>
        <fullName evidence="4">tRNA pseudouridylate synthase I</fullName>
    </alternativeName>
    <alternativeName>
        <fullName evidence="4">tRNA-uridine isomerase I</fullName>
    </alternativeName>
</protein>
<comment type="catalytic activity">
    <reaction evidence="4 7">
        <text>uridine(38/39/40) in tRNA = pseudouridine(38/39/40) in tRNA</text>
        <dbReference type="Rhea" id="RHEA:22376"/>
        <dbReference type="Rhea" id="RHEA-COMP:10085"/>
        <dbReference type="Rhea" id="RHEA-COMP:10087"/>
        <dbReference type="ChEBI" id="CHEBI:65314"/>
        <dbReference type="ChEBI" id="CHEBI:65315"/>
        <dbReference type="EC" id="5.4.99.12"/>
    </reaction>
</comment>
<evidence type="ECO:0000256" key="5">
    <source>
        <dbReference type="PIRSR" id="PIRSR001430-1"/>
    </source>
</evidence>
<dbReference type="InterPro" id="IPR020103">
    <property type="entry name" value="PsdUridine_synth_cat_dom_sf"/>
</dbReference>
<dbReference type="EC" id="5.4.99.12" evidence="4"/>
<evidence type="ECO:0000259" key="8">
    <source>
        <dbReference type="Pfam" id="PF01416"/>
    </source>
</evidence>
<comment type="caution">
    <text evidence="9">The sequence shown here is derived from an EMBL/GenBank/DDBJ whole genome shotgun (WGS) entry which is preliminary data.</text>
</comment>
<accession>W7UFW7</accession>
<evidence type="ECO:0000313" key="9">
    <source>
        <dbReference type="EMBL" id="EWM52833.1"/>
    </source>
</evidence>
<dbReference type="GO" id="GO:0031119">
    <property type="term" value="P:tRNA pseudouridine synthesis"/>
    <property type="evidence" value="ECO:0007669"/>
    <property type="project" value="UniProtKB-UniRule"/>
</dbReference>
<keyword evidence="2 4" id="KW-0819">tRNA processing</keyword>
<evidence type="ECO:0000256" key="7">
    <source>
        <dbReference type="RuleBase" id="RU003792"/>
    </source>
</evidence>
<dbReference type="OrthoDB" id="9811823at2"/>
<name>W7UFW7_RUMFL</name>
<organism evidence="9 10">
    <name type="scientific">Ruminococcus flavefaciens 007c</name>
    <dbReference type="NCBI Taxonomy" id="1341157"/>
    <lineage>
        <taxon>Bacteria</taxon>
        <taxon>Bacillati</taxon>
        <taxon>Bacillota</taxon>
        <taxon>Clostridia</taxon>
        <taxon>Eubacteriales</taxon>
        <taxon>Oscillospiraceae</taxon>
        <taxon>Ruminococcus</taxon>
    </lineage>
</organism>
<keyword evidence="3 4" id="KW-0413">Isomerase</keyword>
<evidence type="ECO:0000313" key="10">
    <source>
        <dbReference type="Proteomes" id="UP000019365"/>
    </source>
</evidence>
<dbReference type="RefSeq" id="WP_019680023.1">
    <property type="nucleotide sequence ID" value="NZ_ATAX01000028.1"/>
</dbReference>
<dbReference type="eggNOG" id="COG0101">
    <property type="taxonomic scope" value="Bacteria"/>
</dbReference>
<comment type="caution">
    <text evidence="4">Lacks conserved residue(s) required for the propagation of feature annotation.</text>
</comment>
<dbReference type="GO" id="GO:0003723">
    <property type="term" value="F:RNA binding"/>
    <property type="evidence" value="ECO:0007669"/>
    <property type="project" value="InterPro"/>
</dbReference>
<dbReference type="InterPro" id="IPR020097">
    <property type="entry name" value="PsdUridine_synth_TruA_a/b_dom"/>
</dbReference>
<comment type="function">
    <text evidence="4">Formation of pseudouridine at positions 38, 39 and 40 in the anticodon stem and loop of transfer RNAs.</text>
</comment>
<dbReference type="Gene3D" id="3.30.70.580">
    <property type="entry name" value="Pseudouridine synthase I, catalytic domain, N-terminal subdomain"/>
    <property type="match status" value="1"/>
</dbReference>
<reference evidence="9 10" key="1">
    <citation type="journal article" date="2014" name="PLoS ONE">
        <title>Rumen cellulosomics: divergent fiber-degrading strategies revealed by comparative genome-wide analysis of six ruminococcal strains.</title>
        <authorList>
            <person name="Dassa B."/>
            <person name="Borovok I."/>
            <person name="Ruimy-Israeli V."/>
            <person name="Lamed R."/>
            <person name="Flint H.J."/>
            <person name="Duncan S.H."/>
            <person name="Henrissat B."/>
            <person name="Coutinho P."/>
            <person name="Morrison M."/>
            <person name="Mosoni P."/>
            <person name="Yeoman C.J."/>
            <person name="White B.A."/>
            <person name="Bayer E.A."/>
        </authorList>
    </citation>
    <scope>NUCLEOTIDE SEQUENCE [LARGE SCALE GENOMIC DNA]</scope>
    <source>
        <strain evidence="9 10">007c</strain>
    </source>
</reference>
<dbReference type="PIRSF" id="PIRSF001430">
    <property type="entry name" value="tRNA_psdUrid_synth"/>
    <property type="match status" value="1"/>
</dbReference>
<dbReference type="HAMAP" id="MF_00171">
    <property type="entry name" value="TruA"/>
    <property type="match status" value="1"/>
</dbReference>
<keyword evidence="10" id="KW-1185">Reference proteome</keyword>
<feature type="active site" description="Nucleophile" evidence="4 5">
    <location>
        <position position="52"/>
    </location>
</feature>
<dbReference type="CDD" id="cd02570">
    <property type="entry name" value="PseudoU_synth_EcTruA"/>
    <property type="match status" value="1"/>
</dbReference>
<dbReference type="Gene3D" id="3.30.70.660">
    <property type="entry name" value="Pseudouridine synthase I, catalytic domain, C-terminal subdomain"/>
    <property type="match status" value="1"/>
</dbReference>
<dbReference type="Proteomes" id="UP000019365">
    <property type="component" value="Unassembled WGS sequence"/>
</dbReference>
<evidence type="ECO:0000256" key="3">
    <source>
        <dbReference type="ARBA" id="ARBA00023235"/>
    </source>
</evidence>
<dbReference type="Pfam" id="PF01416">
    <property type="entry name" value="PseudoU_synth_1"/>
    <property type="match status" value="2"/>
</dbReference>
<comment type="similarity">
    <text evidence="1 4 7">Belongs to the tRNA pseudouridine synthase TruA family.</text>
</comment>
<evidence type="ECO:0000256" key="6">
    <source>
        <dbReference type="PIRSR" id="PIRSR001430-2"/>
    </source>
</evidence>
<dbReference type="EMBL" id="ATAX01000028">
    <property type="protein sequence ID" value="EWM52833.1"/>
    <property type="molecule type" value="Genomic_DNA"/>
</dbReference>